<dbReference type="PANTHER" id="PTHR12970">
    <property type="entry name" value="PROTEASOME ASSEMBLY CHAPERONE 2"/>
    <property type="match status" value="1"/>
</dbReference>
<protein>
    <submittedName>
        <fullName evidence="2">Uncharacterized protein</fullName>
    </submittedName>
</protein>
<dbReference type="PANTHER" id="PTHR12970:SF1">
    <property type="entry name" value="PROTEASOME ASSEMBLY CHAPERONE 2"/>
    <property type="match status" value="1"/>
</dbReference>
<dbReference type="Proteomes" id="UP000193218">
    <property type="component" value="Unassembled WGS sequence"/>
</dbReference>
<dbReference type="GO" id="GO:0005634">
    <property type="term" value="C:nucleus"/>
    <property type="evidence" value="ECO:0007669"/>
    <property type="project" value="TreeGrafter"/>
</dbReference>
<dbReference type="GeneID" id="33558556"/>
<name>A0A1Y1U9J8_9TREE</name>
<dbReference type="Gene3D" id="3.40.50.10900">
    <property type="entry name" value="PAC-like subunit"/>
    <property type="match status" value="2"/>
</dbReference>
<comment type="caution">
    <text evidence="2">The sequence shown here is derived from an EMBL/GenBank/DDBJ whole genome shotgun (WGS) entry which is preliminary data.</text>
</comment>
<dbReference type="GO" id="GO:0005829">
    <property type="term" value="C:cytosol"/>
    <property type="evidence" value="ECO:0007669"/>
    <property type="project" value="TreeGrafter"/>
</dbReference>
<evidence type="ECO:0000256" key="1">
    <source>
        <dbReference type="SAM" id="MobiDB-lite"/>
    </source>
</evidence>
<feature type="region of interest" description="Disordered" evidence="1">
    <location>
        <begin position="165"/>
        <end position="193"/>
    </location>
</feature>
<feature type="compositionally biased region" description="Pro residues" evidence="1">
    <location>
        <begin position="174"/>
        <end position="192"/>
    </location>
</feature>
<dbReference type="RefSeq" id="XP_021868955.1">
    <property type="nucleotide sequence ID" value="XM_022016747.1"/>
</dbReference>
<sequence length="327" mass="34159">MEKKTFYPCSGISEDALRDKILIIPSVSLANLPQLAVDLIIASRELNRIGYVGSGDTVAPLLGYSDMGEGLVSGGLEAYSRPGCEFVVLQQRSPVLKSRKDQHVDLLHSFITSHAFAGVIILSSLDAANQNDAQLLTPHQLILPPTADRSCLPIPLQELANLPPLSLTIDPSSPSQPSPPSAHNPTHYPPFIPGGGLTRRLLTSLHASSSSSKGISKSSSGGSSSSSTWVQVDLPSGSAHTPRESGSTSVTASQPVPAAADSPAHLTVVAWCVEGDNRSDARALAALLLKALLPDSGVTLRQPASWKGLFGGQTSSGIYSADAELYG</sequence>
<dbReference type="OrthoDB" id="10260712at2759"/>
<feature type="compositionally biased region" description="Low complexity" evidence="1">
    <location>
        <begin position="208"/>
        <end position="227"/>
    </location>
</feature>
<dbReference type="InterPro" id="IPR038389">
    <property type="entry name" value="PSMG2_sf"/>
</dbReference>
<dbReference type="STRING" id="4999.A0A1Y1U9J8"/>
<dbReference type="GO" id="GO:0043248">
    <property type="term" value="P:proteasome assembly"/>
    <property type="evidence" value="ECO:0007669"/>
    <property type="project" value="TreeGrafter"/>
</dbReference>
<evidence type="ECO:0000313" key="3">
    <source>
        <dbReference type="Proteomes" id="UP000193218"/>
    </source>
</evidence>
<reference evidence="2 3" key="1">
    <citation type="submission" date="2017-03" db="EMBL/GenBank/DDBJ databases">
        <title>Widespread Adenine N6-methylation of Active Genes in Fungi.</title>
        <authorList>
            <consortium name="DOE Joint Genome Institute"/>
            <person name="Mondo S.J."/>
            <person name="Dannebaum R.O."/>
            <person name="Kuo R.C."/>
            <person name="Louie K.B."/>
            <person name="Bewick A.J."/>
            <person name="Labutti K."/>
            <person name="Haridas S."/>
            <person name="Kuo A."/>
            <person name="Salamov A."/>
            <person name="Ahrendt S.R."/>
            <person name="Lau R."/>
            <person name="Bowen B.P."/>
            <person name="Lipzen A."/>
            <person name="Sullivan W."/>
            <person name="Andreopoulos W.B."/>
            <person name="Clum A."/>
            <person name="Lindquist E."/>
            <person name="Daum C."/>
            <person name="Northen T.R."/>
            <person name="Ramamoorthy G."/>
            <person name="Schmitz R.J."/>
            <person name="Gryganskyi A."/>
            <person name="Culley D."/>
            <person name="Magnuson J."/>
            <person name="James T.Y."/>
            <person name="O'Malley M.A."/>
            <person name="Stajich J.E."/>
            <person name="Spatafora J.W."/>
            <person name="Visel A."/>
            <person name="Grigoriev I.V."/>
        </authorList>
    </citation>
    <scope>NUCLEOTIDE SEQUENCE [LARGE SCALE GENOMIC DNA]</scope>
    <source>
        <strain evidence="2 3">NRRL Y-17943</strain>
    </source>
</reference>
<proteinExistence type="predicted"/>
<dbReference type="InParanoid" id="A0A1Y1U9J8"/>
<accession>A0A1Y1U9J8</accession>
<dbReference type="InterPro" id="IPR016562">
    <property type="entry name" value="Proteasome_assmbl_chp_2_euk"/>
</dbReference>
<evidence type="ECO:0000313" key="2">
    <source>
        <dbReference type="EMBL" id="ORX34713.1"/>
    </source>
</evidence>
<organism evidence="2 3">
    <name type="scientific">Kockovaella imperatae</name>
    <dbReference type="NCBI Taxonomy" id="4999"/>
    <lineage>
        <taxon>Eukaryota</taxon>
        <taxon>Fungi</taxon>
        <taxon>Dikarya</taxon>
        <taxon>Basidiomycota</taxon>
        <taxon>Agaricomycotina</taxon>
        <taxon>Tremellomycetes</taxon>
        <taxon>Tremellales</taxon>
        <taxon>Cuniculitremaceae</taxon>
        <taxon>Kockovaella</taxon>
    </lineage>
</organism>
<feature type="compositionally biased region" description="Polar residues" evidence="1">
    <location>
        <begin position="244"/>
        <end position="254"/>
    </location>
</feature>
<keyword evidence="3" id="KW-1185">Reference proteome</keyword>
<feature type="region of interest" description="Disordered" evidence="1">
    <location>
        <begin position="208"/>
        <end position="259"/>
    </location>
</feature>
<dbReference type="AlphaFoldDB" id="A0A1Y1U9J8"/>
<gene>
    <name evidence="2" type="ORF">BD324DRAFT_634592</name>
</gene>
<dbReference type="EMBL" id="NBSH01000013">
    <property type="protein sequence ID" value="ORX34713.1"/>
    <property type="molecule type" value="Genomic_DNA"/>
</dbReference>